<keyword evidence="14" id="KW-1185">Reference proteome</keyword>
<comment type="caution">
    <text evidence="13">The sequence shown here is derived from an EMBL/GenBank/DDBJ whole genome shotgun (WGS) entry which is preliminary data.</text>
</comment>
<evidence type="ECO:0000256" key="10">
    <source>
        <dbReference type="ARBA" id="ARBA00041109"/>
    </source>
</evidence>
<evidence type="ECO:0000256" key="4">
    <source>
        <dbReference type="ARBA" id="ARBA00022448"/>
    </source>
</evidence>
<accession>A0A176YGU1</accession>
<evidence type="ECO:0000256" key="2">
    <source>
        <dbReference type="ARBA" id="ARBA00004651"/>
    </source>
</evidence>
<keyword evidence="5" id="KW-1003">Cell membrane</keyword>
<comment type="function">
    <text evidence="1">Part of the ABC transporter complex MalEFGK involved in maltose/maltodextrin import. Probably responsible for the translocation of the substrate across the membrane.</text>
</comment>
<evidence type="ECO:0000256" key="3">
    <source>
        <dbReference type="ARBA" id="ARBA00009047"/>
    </source>
</evidence>
<feature type="transmembrane region" description="Helical" evidence="11">
    <location>
        <begin position="12"/>
        <end position="32"/>
    </location>
</feature>
<dbReference type="InterPro" id="IPR035906">
    <property type="entry name" value="MetI-like_sf"/>
</dbReference>
<feature type="transmembrane region" description="Helical" evidence="11">
    <location>
        <begin position="186"/>
        <end position="207"/>
    </location>
</feature>
<evidence type="ECO:0000256" key="6">
    <source>
        <dbReference type="ARBA" id="ARBA00022597"/>
    </source>
</evidence>
<dbReference type="GO" id="GO:0055085">
    <property type="term" value="P:transmembrane transport"/>
    <property type="evidence" value="ECO:0007669"/>
    <property type="project" value="InterPro"/>
</dbReference>
<evidence type="ECO:0000313" key="13">
    <source>
        <dbReference type="EMBL" id="OAF05227.1"/>
    </source>
</evidence>
<feature type="transmembrane region" description="Helical" evidence="11">
    <location>
        <begin position="138"/>
        <end position="157"/>
    </location>
</feature>
<evidence type="ECO:0000313" key="14">
    <source>
        <dbReference type="Proteomes" id="UP000076959"/>
    </source>
</evidence>
<keyword evidence="6" id="KW-0762">Sugar transport</keyword>
<evidence type="ECO:0000256" key="7">
    <source>
        <dbReference type="ARBA" id="ARBA00022692"/>
    </source>
</evidence>
<dbReference type="STRING" id="1505087.AYJ54_22550"/>
<dbReference type="Pfam" id="PF00528">
    <property type="entry name" value="BPD_transp_1"/>
    <property type="match status" value="1"/>
</dbReference>
<protein>
    <recommendedName>
        <fullName evidence="10">Maltose/maltodextrin transport system permease protein MalG</fullName>
    </recommendedName>
</protein>
<dbReference type="PROSITE" id="PS50928">
    <property type="entry name" value="ABC_TM1"/>
    <property type="match status" value="1"/>
</dbReference>
<evidence type="ECO:0000259" key="12">
    <source>
        <dbReference type="PROSITE" id="PS50928"/>
    </source>
</evidence>
<dbReference type="PANTHER" id="PTHR32243:SF50">
    <property type="entry name" value="MALTOSE_MALTODEXTRIN TRANSPORT SYSTEM PERMEASE PROTEIN MALG"/>
    <property type="match status" value="1"/>
</dbReference>
<feature type="transmembrane region" description="Helical" evidence="11">
    <location>
        <begin position="242"/>
        <end position="260"/>
    </location>
</feature>
<gene>
    <name evidence="13" type="ORF">AYJ54_22550</name>
</gene>
<sequence>MSEHSGRRTTPGRLVAIVVTLLILLSPFLWLLQMSFKSNDQILQFPPPPIFTPTLENYISLWHSAFSASFVNSLLSASLSTALALLFGVPAAYALSRWAGRGKHGLSFAILVTRMAPPIAFTIPFFLFYRWIGLLDTITGLVLVYTSFNLPLVIWMMQPFFDTVPISLEEAALVDGARTRTVFTKIVLPMVTPGIAATAILCFLYAWNDFFFALILTRTNARTAPVAVVNFMNYEGWEWGKIAAGGSLVMAPVLIFSLAVRRYLVSGLTAGAVKG</sequence>
<dbReference type="Proteomes" id="UP000076959">
    <property type="component" value="Unassembled WGS sequence"/>
</dbReference>
<name>A0A176YGU1_9BRAD</name>
<dbReference type="OrthoDB" id="9815445at2"/>
<feature type="transmembrane region" description="Helical" evidence="11">
    <location>
        <begin position="108"/>
        <end position="132"/>
    </location>
</feature>
<dbReference type="EMBL" id="LUUB01000080">
    <property type="protein sequence ID" value="OAF05227.1"/>
    <property type="molecule type" value="Genomic_DNA"/>
</dbReference>
<dbReference type="RefSeq" id="WP_063704716.1">
    <property type="nucleotide sequence ID" value="NZ_LUUB01000080.1"/>
</dbReference>
<comment type="subcellular location">
    <subcellularLocation>
        <location evidence="2 11">Cell membrane</location>
        <topology evidence="2 11">Multi-pass membrane protein</topology>
    </subcellularLocation>
</comment>
<feature type="domain" description="ABC transmembrane type-1" evidence="12">
    <location>
        <begin position="70"/>
        <end position="260"/>
    </location>
</feature>
<dbReference type="CDD" id="cd06261">
    <property type="entry name" value="TM_PBP2"/>
    <property type="match status" value="1"/>
</dbReference>
<dbReference type="AlphaFoldDB" id="A0A176YGU1"/>
<feature type="transmembrane region" description="Helical" evidence="11">
    <location>
        <begin position="74"/>
        <end position="96"/>
    </location>
</feature>
<dbReference type="InterPro" id="IPR000515">
    <property type="entry name" value="MetI-like"/>
</dbReference>
<dbReference type="PANTHER" id="PTHR32243">
    <property type="entry name" value="MALTOSE TRANSPORT SYSTEM PERMEASE-RELATED"/>
    <property type="match status" value="1"/>
</dbReference>
<keyword evidence="9 11" id="KW-0472">Membrane</keyword>
<evidence type="ECO:0000256" key="11">
    <source>
        <dbReference type="RuleBase" id="RU363032"/>
    </source>
</evidence>
<proteinExistence type="inferred from homology"/>
<dbReference type="Gene3D" id="1.10.3720.10">
    <property type="entry name" value="MetI-like"/>
    <property type="match status" value="1"/>
</dbReference>
<dbReference type="GO" id="GO:0005886">
    <property type="term" value="C:plasma membrane"/>
    <property type="evidence" value="ECO:0007669"/>
    <property type="project" value="UniProtKB-SubCell"/>
</dbReference>
<keyword evidence="7 11" id="KW-0812">Transmembrane</keyword>
<dbReference type="InterPro" id="IPR050901">
    <property type="entry name" value="BP-dep_ABC_trans_perm"/>
</dbReference>
<dbReference type="SUPFAM" id="SSF161098">
    <property type="entry name" value="MetI-like"/>
    <property type="match status" value="1"/>
</dbReference>
<evidence type="ECO:0000256" key="9">
    <source>
        <dbReference type="ARBA" id="ARBA00023136"/>
    </source>
</evidence>
<reference evidence="13 14" key="1">
    <citation type="submission" date="2016-03" db="EMBL/GenBank/DDBJ databases">
        <title>Draft Genome Sequence of the Strain BR 10245 (Bradyrhizobium sp.) isolated from nodules of Centrolobium paraense.</title>
        <authorList>
            <person name="Simoes-Araujo J.L.Sr."/>
            <person name="Barauna A.C."/>
            <person name="Silva K."/>
            <person name="Zilli J.E."/>
        </authorList>
    </citation>
    <scope>NUCLEOTIDE SEQUENCE [LARGE SCALE GENOMIC DNA]</scope>
    <source>
        <strain evidence="13 14">BR 10245</strain>
    </source>
</reference>
<organism evidence="13 14">
    <name type="scientific">Bradyrhizobium centrolobii</name>
    <dbReference type="NCBI Taxonomy" id="1505087"/>
    <lineage>
        <taxon>Bacteria</taxon>
        <taxon>Pseudomonadati</taxon>
        <taxon>Pseudomonadota</taxon>
        <taxon>Alphaproteobacteria</taxon>
        <taxon>Hyphomicrobiales</taxon>
        <taxon>Nitrobacteraceae</taxon>
        <taxon>Bradyrhizobium</taxon>
    </lineage>
</organism>
<evidence type="ECO:0000256" key="8">
    <source>
        <dbReference type="ARBA" id="ARBA00022989"/>
    </source>
</evidence>
<comment type="similarity">
    <text evidence="3">Belongs to the binding-protein-dependent transport system permease family. MalFG subfamily.</text>
</comment>
<evidence type="ECO:0000256" key="5">
    <source>
        <dbReference type="ARBA" id="ARBA00022475"/>
    </source>
</evidence>
<keyword evidence="4 11" id="KW-0813">Transport</keyword>
<keyword evidence="8 11" id="KW-1133">Transmembrane helix</keyword>
<evidence type="ECO:0000256" key="1">
    <source>
        <dbReference type="ARBA" id="ARBA00002264"/>
    </source>
</evidence>